<evidence type="ECO:0000313" key="3">
    <source>
        <dbReference type="Proteomes" id="UP000323720"/>
    </source>
</evidence>
<comment type="caution">
    <text evidence="2">The sequence shown here is derived from an EMBL/GenBank/DDBJ whole genome shotgun (WGS) entry which is preliminary data.</text>
</comment>
<evidence type="ECO:0000256" key="1">
    <source>
        <dbReference type="SAM" id="Phobius"/>
    </source>
</evidence>
<keyword evidence="1" id="KW-0472">Membrane</keyword>
<proteinExistence type="predicted"/>
<keyword evidence="1" id="KW-1133">Transmembrane helix</keyword>
<feature type="transmembrane region" description="Helical" evidence="1">
    <location>
        <begin position="180"/>
        <end position="201"/>
    </location>
</feature>
<evidence type="ECO:0000313" key="2">
    <source>
        <dbReference type="EMBL" id="TYB79482.1"/>
    </source>
</evidence>
<organism evidence="2 3">
    <name type="scientific">Bizionia myxarmorum</name>
    <dbReference type="NCBI Taxonomy" id="291186"/>
    <lineage>
        <taxon>Bacteria</taxon>
        <taxon>Pseudomonadati</taxon>
        <taxon>Bacteroidota</taxon>
        <taxon>Flavobacteriia</taxon>
        <taxon>Flavobacteriales</taxon>
        <taxon>Flavobacteriaceae</taxon>
        <taxon>Bizionia</taxon>
    </lineage>
</organism>
<name>A0A5D0RD89_9FLAO</name>
<dbReference type="OrthoDB" id="9801997at2"/>
<keyword evidence="1" id="KW-0812">Transmembrane</keyword>
<dbReference type="EMBL" id="VSKK01000001">
    <property type="protein sequence ID" value="TYB79482.1"/>
    <property type="molecule type" value="Genomic_DNA"/>
</dbReference>
<dbReference type="Proteomes" id="UP000323720">
    <property type="component" value="Unassembled WGS sequence"/>
</dbReference>
<keyword evidence="3" id="KW-1185">Reference proteome</keyword>
<dbReference type="Gene3D" id="1.20.1290.10">
    <property type="entry name" value="AhpD-like"/>
    <property type="match status" value="1"/>
</dbReference>
<dbReference type="AlphaFoldDB" id="A0A5D0RD89"/>
<accession>A0A5D0RD89</accession>
<reference evidence="2 3" key="1">
    <citation type="submission" date="2019-08" db="EMBL/GenBank/DDBJ databases">
        <title>Genomes of Antarctic Bizionia species.</title>
        <authorList>
            <person name="Bowman J.P."/>
        </authorList>
    </citation>
    <scope>NUCLEOTIDE SEQUENCE [LARGE SCALE GENOMIC DNA]</scope>
    <source>
        <strain evidence="2 3">ADA-4</strain>
    </source>
</reference>
<dbReference type="InterPro" id="IPR029032">
    <property type="entry name" value="AhpD-like"/>
</dbReference>
<protein>
    <submittedName>
        <fullName evidence="2">Carboxymuconolactone decarboxylase family protein</fullName>
    </submittedName>
</protein>
<dbReference type="SUPFAM" id="SSF69118">
    <property type="entry name" value="AhpD-like"/>
    <property type="match status" value="1"/>
</dbReference>
<feature type="transmembrane region" description="Helical" evidence="1">
    <location>
        <begin position="138"/>
        <end position="160"/>
    </location>
</feature>
<sequence>MKTDLQIPESISSRTEFKNKFSLKEMYRATVYMPRAIIKMVENSKSQLINTDFTKRLQLAVTEVNGCAVCSYGHAKLALRQGMSGNEISSFLSGEDDFIKPVEAKAIMFAQHYAESRGYPKKFTYDAIVTEYGKRQALIILAIIQVMTIGNMFGIPFSAFQSRLHGKPYKDSSILAELGLLIVGIFLIPIAVVHGLIRGLIGLPNVRLDKSITEEQDDF</sequence>
<gene>
    <name evidence="2" type="ORF">ES674_06900</name>
</gene>
<dbReference type="RefSeq" id="WP_148403214.1">
    <property type="nucleotide sequence ID" value="NZ_VSKK01000001.1"/>
</dbReference>